<keyword evidence="8 10" id="KW-0472">Membrane</keyword>
<feature type="transmembrane region" description="Helical" evidence="10">
    <location>
        <begin position="63"/>
        <end position="82"/>
    </location>
</feature>
<protein>
    <recommendedName>
        <fullName evidence="10">Cobalt transport protein CbiN</fullName>
    </recommendedName>
    <alternativeName>
        <fullName evidence="10">Energy-coupling factor transporter probable substrate-capture protein CbiN</fullName>
        <shortName evidence="10">ECF transporter S component CbiN</shortName>
    </alternativeName>
</protein>
<dbReference type="Pfam" id="PF02553">
    <property type="entry name" value="CbiN"/>
    <property type="match status" value="1"/>
</dbReference>
<dbReference type="PANTHER" id="PTHR38662:SF1">
    <property type="entry name" value="COBALT TRANSPORT PROTEIN CBIN"/>
    <property type="match status" value="1"/>
</dbReference>
<dbReference type="HAMAP" id="MF_00330">
    <property type="entry name" value="CbiN"/>
    <property type="match status" value="1"/>
</dbReference>
<keyword evidence="9 10" id="KW-0170">Cobalt</keyword>
<dbReference type="OrthoDB" id="1551318at2"/>
<keyword evidence="12" id="KW-1185">Reference proteome</keyword>
<reference evidence="11" key="1">
    <citation type="submission" date="2021-03" db="EMBL/GenBank/DDBJ databases">
        <title>Antimicrobial resistance genes in bacteria isolated from Japanese honey, and their potential for conferring macrolide and lincosamide resistance in the American foulbrood pathogen Paenibacillus larvae.</title>
        <authorList>
            <person name="Okamoto M."/>
            <person name="Kumagai M."/>
            <person name="Kanamori H."/>
            <person name="Takamatsu D."/>
        </authorList>
    </citation>
    <scope>NUCLEOTIDE SEQUENCE</scope>
    <source>
        <strain evidence="11">J27TS8</strain>
    </source>
</reference>
<dbReference type="GO" id="GO:0009236">
    <property type="term" value="P:cobalamin biosynthetic process"/>
    <property type="evidence" value="ECO:0007669"/>
    <property type="project" value="UniProtKB-UniRule"/>
</dbReference>
<comment type="caution">
    <text evidence="10">Lacks conserved residue(s) required for the propagation of feature annotation.</text>
</comment>
<dbReference type="PANTHER" id="PTHR38662">
    <property type="entry name" value="COBALT TRANSPORT PROTEIN CBIN"/>
    <property type="match status" value="1"/>
</dbReference>
<comment type="function">
    <text evidence="10">Part of the energy-coupling factor (ECF) transporter complex CbiMNOQ involved in cobalt import.</text>
</comment>
<dbReference type="Proteomes" id="UP000682111">
    <property type="component" value="Unassembled WGS sequence"/>
</dbReference>
<gene>
    <name evidence="10 11" type="primary">cbiN</name>
    <name evidence="11" type="ORF">J27TS8_43280</name>
</gene>
<evidence type="ECO:0000256" key="9">
    <source>
        <dbReference type="ARBA" id="ARBA00023285"/>
    </source>
</evidence>
<evidence type="ECO:0000256" key="7">
    <source>
        <dbReference type="ARBA" id="ARBA00023065"/>
    </source>
</evidence>
<dbReference type="RefSeq" id="WP_095311106.1">
    <property type="nucleotide sequence ID" value="NZ_BORC01000013.1"/>
</dbReference>
<dbReference type="EMBL" id="BORC01000013">
    <property type="protein sequence ID" value="GIN64335.1"/>
    <property type="molecule type" value="Genomic_DNA"/>
</dbReference>
<keyword evidence="1 10" id="KW-0171">Cobalt transport</keyword>
<dbReference type="NCBIfam" id="TIGR01165">
    <property type="entry name" value="cbiN"/>
    <property type="match status" value="1"/>
</dbReference>
<accession>A0A919WLK6</accession>
<comment type="similarity">
    <text evidence="10">Belongs to the CbiN family.</text>
</comment>
<keyword evidence="7 10" id="KW-0406">Ion transport</keyword>
<evidence type="ECO:0000313" key="11">
    <source>
        <dbReference type="EMBL" id="GIN64335.1"/>
    </source>
</evidence>
<evidence type="ECO:0000256" key="6">
    <source>
        <dbReference type="ARBA" id="ARBA00022989"/>
    </source>
</evidence>
<evidence type="ECO:0000256" key="4">
    <source>
        <dbReference type="ARBA" id="ARBA00022573"/>
    </source>
</evidence>
<keyword evidence="4 10" id="KW-0169">Cobalamin biosynthesis</keyword>
<organism evidence="11 12">
    <name type="scientific">Robertmurraya siralis</name>
    <dbReference type="NCBI Taxonomy" id="77777"/>
    <lineage>
        <taxon>Bacteria</taxon>
        <taxon>Bacillati</taxon>
        <taxon>Bacillota</taxon>
        <taxon>Bacilli</taxon>
        <taxon>Bacillales</taxon>
        <taxon>Bacillaceae</taxon>
        <taxon>Robertmurraya</taxon>
    </lineage>
</organism>
<dbReference type="GO" id="GO:0015087">
    <property type="term" value="F:cobalt ion transmembrane transporter activity"/>
    <property type="evidence" value="ECO:0007669"/>
    <property type="project" value="UniProtKB-UniRule"/>
</dbReference>
<comment type="caution">
    <text evidence="11">The sequence shown here is derived from an EMBL/GenBank/DDBJ whole genome shotgun (WGS) entry which is preliminary data.</text>
</comment>
<comment type="pathway">
    <text evidence="10">Cofactor biosynthesis; adenosylcobalamin biosynthesis.</text>
</comment>
<proteinExistence type="inferred from homology"/>
<keyword evidence="3 10" id="KW-1003">Cell membrane</keyword>
<evidence type="ECO:0000256" key="3">
    <source>
        <dbReference type="ARBA" id="ARBA00022475"/>
    </source>
</evidence>
<comment type="subunit">
    <text evidence="10">Forms an energy-coupling factor (ECF) transporter complex composed of an ATP-binding protein (A component, CbiO), a transmembrane protein (T component, CbiQ) and 2 possible substrate-capture proteins (S components, CbiM and CbiN) of unknown stoichimetry.</text>
</comment>
<dbReference type="NCBIfam" id="NF002780">
    <property type="entry name" value="PRK02898.1"/>
    <property type="match status" value="1"/>
</dbReference>
<keyword evidence="2 10" id="KW-0813">Transport</keyword>
<keyword evidence="5 10" id="KW-0812">Transmembrane</keyword>
<evidence type="ECO:0000256" key="1">
    <source>
        <dbReference type="ARBA" id="ARBA00022426"/>
    </source>
</evidence>
<dbReference type="InterPro" id="IPR003705">
    <property type="entry name" value="CbiN"/>
</dbReference>
<dbReference type="AlphaFoldDB" id="A0A919WLK6"/>
<evidence type="ECO:0000256" key="5">
    <source>
        <dbReference type="ARBA" id="ARBA00022692"/>
    </source>
</evidence>
<comment type="subcellular location">
    <subcellularLocation>
        <location evidence="10">Cell membrane</location>
        <topology evidence="10">Multi-pass membrane protein</topology>
    </subcellularLocation>
</comment>
<sequence>MMKNAFLFLIVVLLAIIPLYIVNDSEFAGADGEAEEQIVEIAPDYEPWFDSIWEPPGGETESLLFALQAVIGALIIGYIFGYSKARKSFSYKENVNKKDVAN</sequence>
<keyword evidence="6 10" id="KW-1133">Transmembrane helix</keyword>
<evidence type="ECO:0000256" key="2">
    <source>
        <dbReference type="ARBA" id="ARBA00022448"/>
    </source>
</evidence>
<evidence type="ECO:0000256" key="8">
    <source>
        <dbReference type="ARBA" id="ARBA00023136"/>
    </source>
</evidence>
<evidence type="ECO:0000256" key="10">
    <source>
        <dbReference type="HAMAP-Rule" id="MF_00330"/>
    </source>
</evidence>
<evidence type="ECO:0000313" key="12">
    <source>
        <dbReference type="Proteomes" id="UP000682111"/>
    </source>
</evidence>
<dbReference type="GO" id="GO:0005886">
    <property type="term" value="C:plasma membrane"/>
    <property type="evidence" value="ECO:0007669"/>
    <property type="project" value="UniProtKB-SubCell"/>
</dbReference>
<name>A0A919WLK6_9BACI</name>